<dbReference type="InterPro" id="IPR003812">
    <property type="entry name" value="Fido"/>
</dbReference>
<dbReference type="InterPro" id="IPR036597">
    <property type="entry name" value="Fido-like_dom_sf"/>
</dbReference>
<dbReference type="InParanoid" id="K0IGW8"/>
<proteinExistence type="predicted"/>
<accession>K0IGW8</accession>
<dbReference type="OrthoDB" id="350952at2157"/>
<dbReference type="SUPFAM" id="SSF140931">
    <property type="entry name" value="Fic-like"/>
    <property type="match status" value="1"/>
</dbReference>
<feature type="domain" description="Fido" evidence="1">
    <location>
        <begin position="170"/>
        <end position="311"/>
    </location>
</feature>
<dbReference type="GeneID" id="13796283"/>
<dbReference type="Gene3D" id="1.10.3290.10">
    <property type="entry name" value="Fido-like domain"/>
    <property type="match status" value="1"/>
</dbReference>
<dbReference type="Pfam" id="PF02661">
    <property type="entry name" value="Fic"/>
    <property type="match status" value="1"/>
</dbReference>
<keyword evidence="3" id="KW-1185">Reference proteome</keyword>
<reference evidence="2 3" key="1">
    <citation type="journal article" date="2012" name="Environ. Microbiol.">
        <title>The genome of the ammonia-oxidizing Candidatus Nitrososphaera gargensis: insights into metabolic versatility and environmental adaptations.</title>
        <authorList>
            <person name="Spang A."/>
            <person name="Poehlein A."/>
            <person name="Offre P."/>
            <person name="Zumbragel S."/>
            <person name="Haider S."/>
            <person name="Rychlik N."/>
            <person name="Nowka B."/>
            <person name="Schmeisser C."/>
            <person name="Lebedeva E.V."/>
            <person name="Rattei T."/>
            <person name="Bohm C."/>
            <person name="Schmid M."/>
            <person name="Galushko A."/>
            <person name="Hatzenpichler R."/>
            <person name="Weinmaier T."/>
            <person name="Daniel R."/>
            <person name="Schleper C."/>
            <person name="Spieck E."/>
            <person name="Streit W."/>
            <person name="Wagner M."/>
        </authorList>
    </citation>
    <scope>NUCLEOTIDE SEQUENCE [LARGE SCALE GENOMIC DNA]</scope>
    <source>
        <strain evidence="3">Ga9.2</strain>
    </source>
</reference>
<organism evidence="2 3">
    <name type="scientific">Nitrososphaera gargensis (strain Ga9.2)</name>
    <dbReference type="NCBI Taxonomy" id="1237085"/>
    <lineage>
        <taxon>Archaea</taxon>
        <taxon>Nitrososphaerota</taxon>
        <taxon>Nitrososphaeria</taxon>
        <taxon>Nitrososphaerales</taxon>
        <taxon>Nitrososphaeraceae</taxon>
        <taxon>Nitrososphaera</taxon>
    </lineage>
</organism>
<dbReference type="AlphaFoldDB" id="K0IGW8"/>
<dbReference type="HOGENOM" id="CLU_040460_3_0_2"/>
<dbReference type="PANTHER" id="PTHR13504:SF38">
    <property type="entry name" value="FIDO DOMAIN-CONTAINING PROTEIN"/>
    <property type="match status" value="1"/>
</dbReference>
<gene>
    <name evidence="2" type="primary">fic</name>
    <name evidence="2" type="ordered locus">Ngar_c01070</name>
</gene>
<dbReference type="STRING" id="1237085.Ngar_c01070"/>
<evidence type="ECO:0000313" key="2">
    <source>
        <dbReference type="EMBL" id="AFU57057.1"/>
    </source>
</evidence>
<dbReference type="InterPro" id="IPR040198">
    <property type="entry name" value="Fido_containing"/>
</dbReference>
<name>K0IGW8_NITGG</name>
<dbReference type="KEGG" id="nga:Ngar_c01070"/>
<dbReference type="PANTHER" id="PTHR13504">
    <property type="entry name" value="FIDO DOMAIN-CONTAINING PROTEIN DDB_G0283145"/>
    <property type="match status" value="1"/>
</dbReference>
<evidence type="ECO:0000259" key="1">
    <source>
        <dbReference type="PROSITE" id="PS51459"/>
    </source>
</evidence>
<sequence>MTMVTKRIKGISYYYFQDAVKRPNGQLKIVNTIVGRADLSEKELIKAQAVAFQKHLINMLKFSAIIKKPRAHFENKPTSVSEDELEYIKWLYQNIRKNISESDREEYEKTFLIRYVYGTTAIEGVTLNENETAKVLIEGLTPNNKPLEDAIAVSNYKDVKEFLKGFSGDITEHVIKHIHKLLMKGITGDDRKPIPIGEYRIRGALIRGFGYTPPPAETVPTRMRYLLDEYRRNIKKVHPVETAALFHQKFEEIHPFQDGNGRTGREILNLMLEREGFPPIYITPTERSRYLDALEAGNALNHVPLIDFIIERMNATVMYLFTKTSLYKLWESEEVVVMAAQEEGIPELFNIIKRMMDVLHKSKELP</sequence>
<evidence type="ECO:0000313" key="3">
    <source>
        <dbReference type="Proteomes" id="UP000008037"/>
    </source>
</evidence>
<dbReference type="EMBL" id="CP002408">
    <property type="protein sequence ID" value="AFU57057.1"/>
    <property type="molecule type" value="Genomic_DNA"/>
</dbReference>
<protein>
    <submittedName>
        <fullName evidence="2">Putative filamentation induced by cAMP protein Fic</fullName>
    </submittedName>
</protein>
<dbReference type="Proteomes" id="UP000008037">
    <property type="component" value="Chromosome"/>
</dbReference>
<dbReference type="RefSeq" id="WP_015017630.1">
    <property type="nucleotide sequence ID" value="NC_018719.1"/>
</dbReference>
<dbReference type="PROSITE" id="PS51459">
    <property type="entry name" value="FIDO"/>
    <property type="match status" value="1"/>
</dbReference>